<dbReference type="InterPro" id="IPR029058">
    <property type="entry name" value="AB_hydrolase_fold"/>
</dbReference>
<dbReference type="Gene3D" id="3.40.50.1820">
    <property type="entry name" value="alpha/beta hydrolase"/>
    <property type="match status" value="1"/>
</dbReference>
<name>A0ABR1JY01_9AGAR</name>
<feature type="domain" description="Dienelactone hydrolase" evidence="1">
    <location>
        <begin position="31"/>
        <end position="260"/>
    </location>
</feature>
<dbReference type="PANTHER" id="PTHR17630:SF44">
    <property type="entry name" value="PROTEIN AIM2"/>
    <property type="match status" value="1"/>
</dbReference>
<organism evidence="2 3">
    <name type="scientific">Marasmiellus scandens</name>
    <dbReference type="NCBI Taxonomy" id="2682957"/>
    <lineage>
        <taxon>Eukaryota</taxon>
        <taxon>Fungi</taxon>
        <taxon>Dikarya</taxon>
        <taxon>Basidiomycota</taxon>
        <taxon>Agaricomycotina</taxon>
        <taxon>Agaricomycetes</taxon>
        <taxon>Agaricomycetidae</taxon>
        <taxon>Agaricales</taxon>
        <taxon>Marasmiineae</taxon>
        <taxon>Omphalotaceae</taxon>
        <taxon>Marasmiellus</taxon>
    </lineage>
</organism>
<keyword evidence="3" id="KW-1185">Reference proteome</keyword>
<dbReference type="EMBL" id="JBANRG010000003">
    <property type="protein sequence ID" value="KAK7469197.1"/>
    <property type="molecule type" value="Genomic_DNA"/>
</dbReference>
<proteinExistence type="predicted"/>
<reference evidence="2 3" key="1">
    <citation type="submission" date="2024-01" db="EMBL/GenBank/DDBJ databases">
        <title>A draft genome for the cacao thread blight pathogen Marasmiellus scandens.</title>
        <authorList>
            <person name="Baruah I.K."/>
            <person name="Leung J."/>
            <person name="Bukari Y."/>
            <person name="Amoako-Attah I."/>
            <person name="Meinhardt L.W."/>
            <person name="Bailey B.A."/>
            <person name="Cohen S.P."/>
        </authorList>
    </citation>
    <scope>NUCLEOTIDE SEQUENCE [LARGE SCALE GENOMIC DNA]</scope>
    <source>
        <strain evidence="2 3">GH-19</strain>
    </source>
</reference>
<dbReference type="SUPFAM" id="SSF53474">
    <property type="entry name" value="alpha/beta-Hydrolases"/>
    <property type="match status" value="1"/>
</dbReference>
<evidence type="ECO:0000259" key="1">
    <source>
        <dbReference type="Pfam" id="PF01738"/>
    </source>
</evidence>
<dbReference type="Proteomes" id="UP001498398">
    <property type="component" value="Unassembled WGS sequence"/>
</dbReference>
<sequence>MSCPDCRKGVVLEGEPTGHIDPNTGAYVASGPEGNTSRAILLLTDVFGLGLKNPEILADNLSKRLSCDVYAPDIFAGKPPVTPEVMKLPARAGEKVSMLKVIWSSLPYLPSLLIRNRPSVVDSRVKQFIEKLQSEKKYEKLGAVGYCFGGAMCIRFGNSGLLKTIIICHPGSFSQKDLEAISIPCSWVCAEDDFVFGPAARAKAEKSFESRKGKDNFVEYEFKDYKGTTHGFASRPNMEYPEVKEGFEQAFEQTVNWFNKTIPA</sequence>
<accession>A0ABR1JY01</accession>
<evidence type="ECO:0000313" key="3">
    <source>
        <dbReference type="Proteomes" id="UP001498398"/>
    </source>
</evidence>
<gene>
    <name evidence="2" type="ORF">VKT23_003688</name>
</gene>
<dbReference type="Pfam" id="PF01738">
    <property type="entry name" value="DLH"/>
    <property type="match status" value="1"/>
</dbReference>
<comment type="caution">
    <text evidence="2">The sequence shown here is derived from an EMBL/GenBank/DDBJ whole genome shotgun (WGS) entry which is preliminary data.</text>
</comment>
<dbReference type="PANTHER" id="PTHR17630">
    <property type="entry name" value="DIENELACTONE HYDROLASE"/>
    <property type="match status" value="1"/>
</dbReference>
<evidence type="ECO:0000313" key="2">
    <source>
        <dbReference type="EMBL" id="KAK7469197.1"/>
    </source>
</evidence>
<dbReference type="InterPro" id="IPR002925">
    <property type="entry name" value="Dienelactn_hydro"/>
</dbReference>
<protein>
    <recommendedName>
        <fullName evidence="1">Dienelactone hydrolase domain-containing protein</fullName>
    </recommendedName>
</protein>